<dbReference type="Proteomes" id="UP000585474">
    <property type="component" value="Unassembled WGS sequence"/>
</dbReference>
<gene>
    <name evidence="2" type="ORF">Acr_00g0074920</name>
</gene>
<evidence type="ECO:0008006" key="4">
    <source>
        <dbReference type="Google" id="ProtNLM"/>
    </source>
</evidence>
<feature type="region of interest" description="Disordered" evidence="1">
    <location>
        <begin position="325"/>
        <end position="344"/>
    </location>
</feature>
<feature type="compositionally biased region" description="Low complexity" evidence="1">
    <location>
        <begin position="269"/>
        <end position="278"/>
    </location>
</feature>
<dbReference type="PANTHER" id="PTHR34222">
    <property type="entry name" value="GAG_PRE-INTEGRS DOMAIN-CONTAINING PROTEIN"/>
    <property type="match status" value="1"/>
</dbReference>
<sequence>MTTESSSVSSSASFMVSSSPRYRDRRPITSIILNDQNYAIWAKAIEVYFEGESISQWLTNDRPAQTSSTYAAWKSEDARVRSDLWNVMEPRISGPLMFLPTAKLVCKQAQEMFSGVNNLRRTYDLHQEFLSLSMGEQTLETHYAKFCGVYEQIKIAQPISADIQVMECQRQSLFVARFLSNLPSPIYDSVCSQILGERTLPSLGEVFSRIRQATISDIGSLTASQLPSNRSALVTMVSQGGCYRGGSTSGGVGSIGSGRDSGQGSFNHGSCSRGGSSRDSGHGSRAPRRGGRGRGREPRHCSWCKADNHTIDYCWDLHSRPSAHQVTVSEDDGSQGSSSSAPRVVPIPEDVSAVSAIPFFSEFSYGICLHCYTSSERSTLCLPCFSYPLGH</sequence>
<accession>A0A7J0DTU7</accession>
<dbReference type="EMBL" id="BJWL01000379">
    <property type="protein sequence ID" value="GFS41529.1"/>
    <property type="molecule type" value="Genomic_DNA"/>
</dbReference>
<evidence type="ECO:0000313" key="3">
    <source>
        <dbReference type="Proteomes" id="UP000585474"/>
    </source>
</evidence>
<protein>
    <recommendedName>
        <fullName evidence="4">Retrotransposon Copia-like N-terminal domain-containing protein</fullName>
    </recommendedName>
</protein>
<proteinExistence type="predicted"/>
<name>A0A7J0DTU7_9ERIC</name>
<dbReference type="PANTHER" id="PTHR34222:SF95">
    <property type="entry name" value="RRNA 2'-O-METHYLTRANSFERASE FIBRILLARIN-LIKE ISOFORM X1"/>
    <property type="match status" value="1"/>
</dbReference>
<evidence type="ECO:0000313" key="2">
    <source>
        <dbReference type="EMBL" id="GFS41529.1"/>
    </source>
</evidence>
<feature type="region of interest" description="Disordered" evidence="1">
    <location>
        <begin position="250"/>
        <end position="299"/>
    </location>
</feature>
<comment type="caution">
    <text evidence="2">The sequence shown here is derived from an EMBL/GenBank/DDBJ whole genome shotgun (WGS) entry which is preliminary data.</text>
</comment>
<dbReference type="OrthoDB" id="1737945at2759"/>
<keyword evidence="3" id="KW-1185">Reference proteome</keyword>
<organism evidence="2 3">
    <name type="scientific">Actinidia rufa</name>
    <dbReference type="NCBI Taxonomy" id="165716"/>
    <lineage>
        <taxon>Eukaryota</taxon>
        <taxon>Viridiplantae</taxon>
        <taxon>Streptophyta</taxon>
        <taxon>Embryophyta</taxon>
        <taxon>Tracheophyta</taxon>
        <taxon>Spermatophyta</taxon>
        <taxon>Magnoliopsida</taxon>
        <taxon>eudicotyledons</taxon>
        <taxon>Gunneridae</taxon>
        <taxon>Pentapetalae</taxon>
        <taxon>asterids</taxon>
        <taxon>Ericales</taxon>
        <taxon>Actinidiaceae</taxon>
        <taxon>Actinidia</taxon>
    </lineage>
</organism>
<dbReference type="AlphaFoldDB" id="A0A7J0DTU7"/>
<feature type="compositionally biased region" description="Gly residues" evidence="1">
    <location>
        <begin position="250"/>
        <end position="261"/>
    </location>
</feature>
<evidence type="ECO:0000256" key="1">
    <source>
        <dbReference type="SAM" id="MobiDB-lite"/>
    </source>
</evidence>
<reference evidence="3" key="1">
    <citation type="submission" date="2019-07" db="EMBL/GenBank/DDBJ databases">
        <title>De Novo Assembly of kiwifruit Actinidia rufa.</title>
        <authorList>
            <person name="Sugita-Konishi S."/>
            <person name="Sato K."/>
            <person name="Mori E."/>
            <person name="Abe Y."/>
            <person name="Kisaki G."/>
            <person name="Hamano K."/>
            <person name="Suezawa K."/>
            <person name="Otani M."/>
            <person name="Fukuda T."/>
            <person name="Manabe T."/>
            <person name="Gomi K."/>
            <person name="Tabuchi M."/>
            <person name="Akimitsu K."/>
            <person name="Kataoka I."/>
        </authorList>
    </citation>
    <scope>NUCLEOTIDE SEQUENCE [LARGE SCALE GENOMIC DNA]</scope>
    <source>
        <strain evidence="3">cv. Fuchu</strain>
    </source>
</reference>